<organism evidence="2 3">
    <name type="scientific">Moniliophthora roreri</name>
    <name type="common">Frosty pod rot fungus</name>
    <name type="synonym">Monilia roreri</name>
    <dbReference type="NCBI Taxonomy" id="221103"/>
    <lineage>
        <taxon>Eukaryota</taxon>
        <taxon>Fungi</taxon>
        <taxon>Dikarya</taxon>
        <taxon>Basidiomycota</taxon>
        <taxon>Agaricomycotina</taxon>
        <taxon>Agaricomycetes</taxon>
        <taxon>Agaricomycetidae</taxon>
        <taxon>Agaricales</taxon>
        <taxon>Marasmiineae</taxon>
        <taxon>Marasmiaceae</taxon>
        <taxon>Moniliophthora</taxon>
    </lineage>
</organism>
<accession>A0A0W0F384</accession>
<reference evidence="2 3" key="1">
    <citation type="submission" date="2015-12" db="EMBL/GenBank/DDBJ databases">
        <title>Draft genome sequence of Moniliophthora roreri, the causal agent of frosty pod rot of cacao.</title>
        <authorList>
            <person name="Aime M.C."/>
            <person name="Diaz-Valderrama J.R."/>
            <person name="Kijpornyongpan T."/>
            <person name="Phillips-Mora W."/>
        </authorList>
    </citation>
    <scope>NUCLEOTIDE SEQUENCE [LARGE SCALE GENOMIC DNA]</scope>
    <source>
        <strain evidence="2 3">MCA 2952</strain>
    </source>
</reference>
<name>A0A0W0F384_MONRR</name>
<feature type="region of interest" description="Disordered" evidence="1">
    <location>
        <begin position="109"/>
        <end position="140"/>
    </location>
</feature>
<evidence type="ECO:0000313" key="2">
    <source>
        <dbReference type="EMBL" id="KTB30721.1"/>
    </source>
</evidence>
<protein>
    <submittedName>
        <fullName evidence="2">Uncharacterized protein</fullName>
    </submittedName>
</protein>
<comment type="caution">
    <text evidence="2">The sequence shown here is derived from an EMBL/GenBank/DDBJ whole genome shotgun (WGS) entry which is preliminary data.</text>
</comment>
<dbReference type="Proteomes" id="UP000054988">
    <property type="component" value="Unassembled WGS sequence"/>
</dbReference>
<sequence>MSDSASSRPPQSGWQIAIASEFEFLLSFLTTITIDNGPTFVSFVHPTQSFHSPLMHNNICPHCNQSYNGPSALTNYVQRCAAGCQSMQGLFNMAKCHKVVHNQPIAGSSTQAAVPTLPPPLPPAPAPAPEVNMQLPSDSV</sequence>
<dbReference type="EMBL" id="LATX01002370">
    <property type="protein sequence ID" value="KTB30721.1"/>
    <property type="molecule type" value="Genomic_DNA"/>
</dbReference>
<dbReference type="AlphaFoldDB" id="A0A0W0F384"/>
<evidence type="ECO:0000256" key="1">
    <source>
        <dbReference type="SAM" id="MobiDB-lite"/>
    </source>
</evidence>
<proteinExistence type="predicted"/>
<evidence type="ECO:0000313" key="3">
    <source>
        <dbReference type="Proteomes" id="UP000054988"/>
    </source>
</evidence>
<gene>
    <name evidence="2" type="ORF">WG66_16689</name>
</gene>
<feature type="compositionally biased region" description="Pro residues" evidence="1">
    <location>
        <begin position="116"/>
        <end position="128"/>
    </location>
</feature>